<evidence type="ECO:0000313" key="1">
    <source>
        <dbReference type="EMBL" id="KAI9918680.1"/>
    </source>
</evidence>
<gene>
    <name evidence="1" type="ORF">PsorP6_012135</name>
</gene>
<dbReference type="EMBL" id="CM047591">
    <property type="protein sequence ID" value="KAI9918680.1"/>
    <property type="molecule type" value="Genomic_DNA"/>
</dbReference>
<evidence type="ECO:0000313" key="2">
    <source>
        <dbReference type="Proteomes" id="UP001163321"/>
    </source>
</evidence>
<sequence>MFGPKSYMFALGIVLYIFLCGSHPFDPYNNLTDEEIRTRILRVDLVHDPDLIRKLLEIDPDKRPSAEQALQHPWLRNQSQVSPEPMKNSAEFLEKFQRGRQRLCASILAVLLVDAMTENMEEDEKQELESVKRSFAWRLSSSVEALNKKTSALLSTLHYFYKEGTAFISKSDLARVSESFGKHRSESELNEMLVGVSGDPEQNASSVEDIDYDNVKMTISTLQSATYRSREAIIREGHAGAHNVYLLLDGEAEVTCNNPIKKVPPTNVTYEDVHSTNMSESRPSWSGVRSETSRARETKLRRFPKGTFFGETELLRPDGRFLPRIATYRCAERSNTPCKVLQLVADDFLNLQGTYDSIKGRLEKTAHRHIEQHLLKFVEEAKGSVKMRTLNTGDFIYKEGDPCDSVFILRDGQVEVLNTKKGVVVEELYPGDYFLLSQNQASKIDTSHSSVRCTQPVKVVEIGGETFRSFLSSNKFLAAYFRDEVMAREKRRLDRLTMAS</sequence>
<accession>A0ACC0WKX1</accession>
<organism evidence="1 2">
    <name type="scientific">Peronosclerospora sorghi</name>
    <dbReference type="NCBI Taxonomy" id="230839"/>
    <lineage>
        <taxon>Eukaryota</taxon>
        <taxon>Sar</taxon>
        <taxon>Stramenopiles</taxon>
        <taxon>Oomycota</taxon>
        <taxon>Peronosporomycetes</taxon>
        <taxon>Peronosporales</taxon>
        <taxon>Peronosporaceae</taxon>
        <taxon>Peronosclerospora</taxon>
    </lineage>
</organism>
<keyword evidence="2" id="KW-1185">Reference proteome</keyword>
<comment type="caution">
    <text evidence="1">The sequence shown here is derived from an EMBL/GenBank/DDBJ whole genome shotgun (WGS) entry which is preliminary data.</text>
</comment>
<protein>
    <submittedName>
        <fullName evidence="1">Uncharacterized protein</fullName>
    </submittedName>
</protein>
<dbReference type="Proteomes" id="UP001163321">
    <property type="component" value="Chromosome 12"/>
</dbReference>
<name>A0ACC0WKX1_9STRA</name>
<reference evidence="1 2" key="1">
    <citation type="journal article" date="2022" name="bioRxiv">
        <title>The genome of the oomycete Peronosclerospora sorghi, a cosmopolitan pathogen of maize and sorghum, is inflated with dispersed pseudogenes.</title>
        <authorList>
            <person name="Fletcher K."/>
            <person name="Martin F."/>
            <person name="Isakeit T."/>
            <person name="Cavanaugh K."/>
            <person name="Magill C."/>
            <person name="Michelmore R."/>
        </authorList>
    </citation>
    <scope>NUCLEOTIDE SEQUENCE [LARGE SCALE GENOMIC DNA]</scope>
    <source>
        <strain evidence="1">P6</strain>
    </source>
</reference>
<proteinExistence type="predicted"/>